<dbReference type="RefSeq" id="WP_170197228.1">
    <property type="nucleotide sequence ID" value="NZ_JABBNB010000040.1"/>
</dbReference>
<dbReference type="Proteomes" id="UP000550729">
    <property type="component" value="Unassembled WGS sequence"/>
</dbReference>
<dbReference type="SUPFAM" id="SSF54909">
    <property type="entry name" value="Dimeric alpha+beta barrel"/>
    <property type="match status" value="1"/>
</dbReference>
<comment type="caution">
    <text evidence="2">The sequence shown here is derived from an EMBL/GenBank/DDBJ whole genome shotgun (WGS) entry which is preliminary data.</text>
</comment>
<gene>
    <name evidence="2" type="ORF">HH308_26215</name>
</gene>
<dbReference type="InterPro" id="IPR007138">
    <property type="entry name" value="ABM_dom"/>
</dbReference>
<organism evidence="2 3">
    <name type="scientific">Gordonia asplenii</name>
    <dbReference type="NCBI Taxonomy" id="2725283"/>
    <lineage>
        <taxon>Bacteria</taxon>
        <taxon>Bacillati</taxon>
        <taxon>Actinomycetota</taxon>
        <taxon>Actinomycetes</taxon>
        <taxon>Mycobacteriales</taxon>
        <taxon>Gordoniaceae</taxon>
        <taxon>Gordonia</taxon>
    </lineage>
</organism>
<sequence length="118" mass="13044">MNHDSTPDPDDPSTPVTLINSFTVAAGRDDAFRALWTATSTYFRGCPGFVDLRLHRAVDAGPEARYVNVARWASAQDFADAHAGETFQTLVRDSAWQEFPSSPRLYRCEAELGPADRP</sequence>
<dbReference type="EMBL" id="JABBNB010000040">
    <property type="protein sequence ID" value="NMO04722.1"/>
    <property type="molecule type" value="Genomic_DNA"/>
</dbReference>
<dbReference type="GO" id="GO:0004497">
    <property type="term" value="F:monooxygenase activity"/>
    <property type="evidence" value="ECO:0007669"/>
    <property type="project" value="UniProtKB-KW"/>
</dbReference>
<dbReference type="InterPro" id="IPR011008">
    <property type="entry name" value="Dimeric_a/b-barrel"/>
</dbReference>
<keyword evidence="3" id="KW-1185">Reference proteome</keyword>
<evidence type="ECO:0000259" key="1">
    <source>
        <dbReference type="Pfam" id="PF03992"/>
    </source>
</evidence>
<name>A0A848L2R6_9ACTN</name>
<feature type="domain" description="ABM" evidence="1">
    <location>
        <begin position="15"/>
        <end position="91"/>
    </location>
</feature>
<dbReference type="Gene3D" id="3.30.70.100">
    <property type="match status" value="1"/>
</dbReference>
<keyword evidence="2" id="KW-0503">Monooxygenase</keyword>
<evidence type="ECO:0000313" key="3">
    <source>
        <dbReference type="Proteomes" id="UP000550729"/>
    </source>
</evidence>
<dbReference type="AlphaFoldDB" id="A0A848L2R6"/>
<accession>A0A848L2R6</accession>
<reference evidence="2 3" key="1">
    <citation type="submission" date="2020-04" db="EMBL/GenBank/DDBJ databases">
        <title>Gordonia sp. nov. TBRC 11910.</title>
        <authorList>
            <person name="Suriyachadkun C."/>
        </authorList>
    </citation>
    <scope>NUCLEOTIDE SEQUENCE [LARGE SCALE GENOMIC DNA]</scope>
    <source>
        <strain evidence="2 3">TBRC 11910</strain>
    </source>
</reference>
<keyword evidence="2" id="KW-0560">Oxidoreductase</keyword>
<proteinExistence type="predicted"/>
<protein>
    <submittedName>
        <fullName evidence="2">Antibiotic biosynthesis monooxygenase</fullName>
    </submittedName>
</protein>
<dbReference type="Pfam" id="PF03992">
    <property type="entry name" value="ABM"/>
    <property type="match status" value="1"/>
</dbReference>
<evidence type="ECO:0000313" key="2">
    <source>
        <dbReference type="EMBL" id="NMO04722.1"/>
    </source>
</evidence>